<evidence type="ECO:0000256" key="3">
    <source>
        <dbReference type="SAM" id="MobiDB-lite"/>
    </source>
</evidence>
<dbReference type="EMBL" id="QUMU01000003">
    <property type="protein sequence ID" value="REG34142.1"/>
    <property type="molecule type" value="Genomic_DNA"/>
</dbReference>
<proteinExistence type="predicted"/>
<evidence type="ECO:0000313" key="8">
    <source>
        <dbReference type="Proteomes" id="UP000035579"/>
    </source>
</evidence>
<keyword evidence="9" id="KW-1185">Reference proteome</keyword>
<evidence type="ECO:0000259" key="5">
    <source>
        <dbReference type="Pfam" id="PF24981"/>
    </source>
</evidence>
<name>A0AAC8TD03_9BACT</name>
<protein>
    <submittedName>
        <fullName evidence="6">Branched-chain amino acid ABC transporter, amino acid-binding protein</fullName>
    </submittedName>
    <submittedName>
        <fullName evidence="7">Kelch motif protein</fullName>
    </submittedName>
</protein>
<dbReference type="SMART" id="SM00612">
    <property type="entry name" value="Kelch"/>
    <property type="match status" value="6"/>
</dbReference>
<evidence type="ECO:0000256" key="2">
    <source>
        <dbReference type="ARBA" id="ARBA00022737"/>
    </source>
</evidence>
<dbReference type="InterPro" id="IPR006652">
    <property type="entry name" value="Kelch_1"/>
</dbReference>
<feature type="region of interest" description="Disordered" evidence="3">
    <location>
        <begin position="24"/>
        <end position="46"/>
    </location>
</feature>
<dbReference type="Proteomes" id="UP000256345">
    <property type="component" value="Unassembled WGS sequence"/>
</dbReference>
<reference evidence="7 9" key="2">
    <citation type="submission" date="2018-08" db="EMBL/GenBank/DDBJ databases">
        <title>Genomic Encyclopedia of Archaeal and Bacterial Type Strains, Phase II (KMG-II): from individual species to whole genera.</title>
        <authorList>
            <person name="Goeker M."/>
        </authorList>
    </citation>
    <scope>NUCLEOTIDE SEQUENCE [LARGE SCALE GENOMIC DNA]</scope>
    <source>
        <strain evidence="7 9">DSM 2261</strain>
    </source>
</reference>
<dbReference type="SUPFAM" id="SSF50965">
    <property type="entry name" value="Galactose oxidase, central domain"/>
    <property type="match status" value="2"/>
</dbReference>
<dbReference type="KEGG" id="age:AA314_02944"/>
<dbReference type="Proteomes" id="UP000035579">
    <property type="component" value="Chromosome"/>
</dbReference>
<dbReference type="AlphaFoldDB" id="A0AAC8TD03"/>
<dbReference type="InterPro" id="IPR037293">
    <property type="entry name" value="Gal_Oxidase_central_sf"/>
</dbReference>
<dbReference type="InterPro" id="IPR015915">
    <property type="entry name" value="Kelch-typ_b-propeller"/>
</dbReference>
<dbReference type="InterPro" id="IPR011043">
    <property type="entry name" value="Gal_Oxase/kelch_b-propeller"/>
</dbReference>
<keyword evidence="2" id="KW-0677">Repeat</keyword>
<dbReference type="Gene3D" id="2.120.10.80">
    <property type="entry name" value="Kelch-type beta propeller"/>
    <property type="match status" value="1"/>
</dbReference>
<dbReference type="PANTHER" id="PTHR46344">
    <property type="entry name" value="OS02G0202900 PROTEIN"/>
    <property type="match status" value="1"/>
</dbReference>
<feature type="signal peptide" evidence="4">
    <location>
        <begin position="1"/>
        <end position="26"/>
    </location>
</feature>
<organism evidence="6 8">
    <name type="scientific">Archangium gephyra</name>
    <dbReference type="NCBI Taxonomy" id="48"/>
    <lineage>
        <taxon>Bacteria</taxon>
        <taxon>Pseudomonadati</taxon>
        <taxon>Myxococcota</taxon>
        <taxon>Myxococcia</taxon>
        <taxon>Myxococcales</taxon>
        <taxon>Cystobacterineae</taxon>
        <taxon>Archangiaceae</taxon>
        <taxon>Archangium</taxon>
    </lineage>
</organism>
<dbReference type="Gene3D" id="2.130.10.80">
    <property type="entry name" value="Galactose oxidase/kelch, beta-propeller"/>
    <property type="match status" value="3"/>
</dbReference>
<evidence type="ECO:0000313" key="9">
    <source>
        <dbReference type="Proteomes" id="UP000256345"/>
    </source>
</evidence>
<keyword evidence="4" id="KW-0732">Signal</keyword>
<evidence type="ECO:0000256" key="1">
    <source>
        <dbReference type="ARBA" id="ARBA00022441"/>
    </source>
</evidence>
<dbReference type="PROSITE" id="PS51257">
    <property type="entry name" value="PROKAR_LIPOPROTEIN"/>
    <property type="match status" value="1"/>
</dbReference>
<reference evidence="6 8" key="1">
    <citation type="submission" date="2015-05" db="EMBL/GenBank/DDBJ databases">
        <title>Genome assembly of Archangium gephyra DSM 2261.</title>
        <authorList>
            <person name="Sharma G."/>
            <person name="Subramanian S."/>
        </authorList>
    </citation>
    <scope>NUCLEOTIDE SEQUENCE [LARGE SCALE GENOMIC DNA]</scope>
    <source>
        <strain evidence="6 8">DSM 2261</strain>
    </source>
</reference>
<dbReference type="InterPro" id="IPR056737">
    <property type="entry name" value="Beta-prop_ATRN-MKLN-like"/>
</dbReference>
<evidence type="ECO:0000313" key="6">
    <source>
        <dbReference type="EMBL" id="AKJ01318.1"/>
    </source>
</evidence>
<accession>A0AAC8TD03</accession>
<dbReference type="Pfam" id="PF01344">
    <property type="entry name" value="Kelch_1"/>
    <property type="match status" value="1"/>
</dbReference>
<feature type="domain" description="Attractin/MKLN-like beta-propeller" evidence="5">
    <location>
        <begin position="229"/>
        <end position="450"/>
    </location>
</feature>
<feature type="chain" id="PRO_5042079864" evidence="4">
    <location>
        <begin position="27"/>
        <end position="475"/>
    </location>
</feature>
<evidence type="ECO:0000256" key="4">
    <source>
        <dbReference type="SAM" id="SignalP"/>
    </source>
</evidence>
<dbReference type="Pfam" id="PF24981">
    <property type="entry name" value="Beta-prop_ATRN-LZTR1"/>
    <property type="match status" value="1"/>
</dbReference>
<dbReference type="EMBL" id="CP011509">
    <property type="protein sequence ID" value="AKJ01318.1"/>
    <property type="molecule type" value="Genomic_DNA"/>
</dbReference>
<gene>
    <name evidence="6" type="ORF">AA314_02944</name>
    <name evidence="7" type="ORF">ATI61_10323</name>
</gene>
<sequence>MRPSHPLPLLPLLLALLAGCPSPQPAAQAPTVGNSSQSSMSSKPGQRVTFDVMASDPEGGPLSFSWQASLGALVTVEDTETSSRAQWKAPLCLPPGTSARITVTITNAAGLSTSTTFSVAGEGACPAWTLTGSTATPRQSFGMAVLPSGKVLAAGGRSDNVENANDWLASAEVYDPATGTWTPTGSMTTLRSRFSLTVLPSGKVLAVGGYNGNTGTPTLDIHLRSAEVYDPATGTWSPTGSMATPRADHLATLLPSGKVLVFGGISHYVPTQSAELYDPATGTWSEAGTLLAQHWGAPHSVAAVTLPSGKVLVTGGGNYYEQTLSTAELYDPATNTWALTGSMTVPRGFHSANLLPSGKVLVTGGLYLDTDHRSAELYDPDTGTWTLLKEMSESRSRHTASVLPSGLVLVTGGVRRYSALSSADVYDPSTNTWTSTAAMHETHTSHTASVLPSGQVLISGDLGDPFARMELYTLP</sequence>
<keyword evidence="1" id="KW-0880">Kelch repeat</keyword>
<dbReference type="PANTHER" id="PTHR46344:SF27">
    <property type="entry name" value="KELCH REPEAT SUPERFAMILY PROTEIN"/>
    <property type="match status" value="1"/>
</dbReference>
<evidence type="ECO:0000313" key="7">
    <source>
        <dbReference type="EMBL" id="REG34142.1"/>
    </source>
</evidence>